<evidence type="ECO:0000313" key="2">
    <source>
        <dbReference type="Proteomes" id="UP000823928"/>
    </source>
</evidence>
<reference evidence="1" key="2">
    <citation type="journal article" date="2021" name="PeerJ">
        <title>Extensive microbial diversity within the chicken gut microbiome revealed by metagenomics and culture.</title>
        <authorList>
            <person name="Gilroy R."/>
            <person name="Ravi A."/>
            <person name="Getino M."/>
            <person name="Pursley I."/>
            <person name="Horton D.L."/>
            <person name="Alikhan N.F."/>
            <person name="Baker D."/>
            <person name="Gharbi K."/>
            <person name="Hall N."/>
            <person name="Watson M."/>
            <person name="Adriaenssens E.M."/>
            <person name="Foster-Nyarko E."/>
            <person name="Jarju S."/>
            <person name="Secka A."/>
            <person name="Antonio M."/>
            <person name="Oren A."/>
            <person name="Chaudhuri R.R."/>
            <person name="La Ragione R."/>
            <person name="Hildebrand F."/>
            <person name="Pallen M.J."/>
        </authorList>
    </citation>
    <scope>NUCLEOTIDE SEQUENCE</scope>
    <source>
        <strain evidence="1">6276</strain>
    </source>
</reference>
<dbReference type="Proteomes" id="UP000823928">
    <property type="component" value="Unassembled WGS sequence"/>
</dbReference>
<reference evidence="1" key="1">
    <citation type="submission" date="2020-10" db="EMBL/GenBank/DDBJ databases">
        <authorList>
            <person name="Gilroy R."/>
        </authorList>
    </citation>
    <scope>NUCLEOTIDE SEQUENCE</scope>
    <source>
        <strain evidence="1">6276</strain>
    </source>
</reference>
<evidence type="ECO:0000313" key="1">
    <source>
        <dbReference type="EMBL" id="HIS35604.1"/>
    </source>
</evidence>
<dbReference type="EMBL" id="DVIU01000063">
    <property type="protein sequence ID" value="HIS35604.1"/>
    <property type="molecule type" value="Genomic_DNA"/>
</dbReference>
<accession>A0A9D1EXR3</accession>
<name>A0A9D1EXR3_9BACT</name>
<comment type="caution">
    <text evidence="1">The sequence shown here is derived from an EMBL/GenBank/DDBJ whole genome shotgun (WGS) entry which is preliminary data.</text>
</comment>
<protein>
    <submittedName>
        <fullName evidence="1">Uncharacterized protein</fullName>
    </submittedName>
</protein>
<dbReference type="AlphaFoldDB" id="A0A9D1EXR3"/>
<organism evidence="1 2">
    <name type="scientific">Candidatus Scatousia excrementigallinarum</name>
    <dbReference type="NCBI Taxonomy" id="2840935"/>
    <lineage>
        <taxon>Bacteria</taxon>
        <taxon>Candidatus Scatousia</taxon>
    </lineage>
</organism>
<proteinExistence type="predicted"/>
<gene>
    <name evidence="1" type="ORF">IAC10_03105</name>
</gene>
<sequence length="130" mass="15170">MGYIHCCGALRKTKSYRLVPRDKFVLCELDVLKKCPVCGHMVVQLTRVSDTDEISTVRKVNAKAKRFFESLQKFILYEETPPSVPRTGQGKFYLNYNEFGVKKRCYSNLRTLKIGLYENKYLKNNNLQSF</sequence>